<dbReference type="InterPro" id="IPR054520">
    <property type="entry name" value="M_Eco57I_C"/>
</dbReference>
<organism evidence="9 10">
    <name type="scientific">Halovivax cerinus</name>
    <dbReference type="NCBI Taxonomy" id="1487865"/>
    <lineage>
        <taxon>Archaea</taxon>
        <taxon>Methanobacteriati</taxon>
        <taxon>Methanobacteriota</taxon>
        <taxon>Stenosarchaea group</taxon>
        <taxon>Halobacteria</taxon>
        <taxon>Halobacteriales</taxon>
        <taxon>Natrialbaceae</taxon>
        <taxon>Halovivax</taxon>
    </lineage>
</organism>
<dbReference type="PANTHER" id="PTHR33841:SF5">
    <property type="entry name" value="DNA METHYLASE (MODIFICATION METHYLASE) (METHYLTRANSFERASE)-RELATED"/>
    <property type="match status" value="1"/>
</dbReference>
<dbReference type="InterPro" id="IPR011639">
    <property type="entry name" value="MethylTrfase_TaqI-like_dom"/>
</dbReference>
<keyword evidence="10" id="KW-1185">Reference proteome</keyword>
<dbReference type="EMBL" id="JBHSAQ010000002">
    <property type="protein sequence ID" value="MFC3957660.1"/>
    <property type="molecule type" value="Genomic_DNA"/>
</dbReference>
<comment type="caution">
    <text evidence="9">The sequence shown here is derived from an EMBL/GenBank/DDBJ whole genome shotgun (WGS) entry which is preliminary data.</text>
</comment>
<reference evidence="9 10" key="1">
    <citation type="journal article" date="2019" name="Int. J. Syst. Evol. Microbiol.">
        <title>The Global Catalogue of Microorganisms (GCM) 10K type strain sequencing project: providing services to taxonomists for standard genome sequencing and annotation.</title>
        <authorList>
            <consortium name="The Broad Institute Genomics Platform"/>
            <consortium name="The Broad Institute Genome Sequencing Center for Infectious Disease"/>
            <person name="Wu L."/>
            <person name="Ma J."/>
        </authorList>
    </citation>
    <scope>NUCLEOTIDE SEQUENCE [LARGE SCALE GENOMIC DNA]</scope>
    <source>
        <strain evidence="9 10">IBRC-M 10256</strain>
    </source>
</reference>
<dbReference type="RefSeq" id="WP_256533888.1">
    <property type="nucleotide sequence ID" value="NZ_CP101824.1"/>
</dbReference>
<keyword evidence="5" id="KW-0949">S-adenosyl-L-methionine</keyword>
<comment type="catalytic activity">
    <reaction evidence="6">
        <text>a 2'-deoxyadenosine in DNA + S-adenosyl-L-methionine = an N(6)-methyl-2'-deoxyadenosine in DNA + S-adenosyl-L-homocysteine + H(+)</text>
        <dbReference type="Rhea" id="RHEA:15197"/>
        <dbReference type="Rhea" id="RHEA-COMP:12418"/>
        <dbReference type="Rhea" id="RHEA-COMP:12419"/>
        <dbReference type="ChEBI" id="CHEBI:15378"/>
        <dbReference type="ChEBI" id="CHEBI:57856"/>
        <dbReference type="ChEBI" id="CHEBI:59789"/>
        <dbReference type="ChEBI" id="CHEBI:90615"/>
        <dbReference type="ChEBI" id="CHEBI:90616"/>
        <dbReference type="EC" id="2.1.1.72"/>
    </reaction>
</comment>
<feature type="domain" description="Type II methyltransferase M.Eco57I C-terminal" evidence="8">
    <location>
        <begin position="337"/>
        <end position="595"/>
    </location>
</feature>
<dbReference type="AlphaFoldDB" id="A0ABD5NLD9"/>
<dbReference type="GO" id="GO:0032259">
    <property type="term" value="P:methylation"/>
    <property type="evidence" value="ECO:0007669"/>
    <property type="project" value="UniProtKB-KW"/>
</dbReference>
<keyword evidence="3 9" id="KW-0489">Methyltransferase</keyword>
<proteinExistence type="inferred from homology"/>
<accession>A0ABD5NLD9</accession>
<dbReference type="GeneID" id="73903031"/>
<dbReference type="EC" id="2.1.1.72" evidence="2"/>
<dbReference type="Proteomes" id="UP001595846">
    <property type="component" value="Unassembled WGS sequence"/>
</dbReference>
<evidence type="ECO:0000259" key="7">
    <source>
        <dbReference type="Pfam" id="PF07669"/>
    </source>
</evidence>
<sequence length="606" mass="67831">MDQTENPAFNEYVLDELVWLADDLDLEPVLNARDWLLGSGEPAETIGRLYADLMSNDDRQKLGQFRTPPNVGTLMRTWAADGDDSVLDPGMGAGVLSSPLHPQWDLSTEPVHVHGIDRSRLSHLMGTTALTLYRQAHEPHAADFLDLSPDDLQRGVDAIICNPPYTSGDSLPAAYKDRINTQIEQSIESEISARSPLHAYFFYHARQFLSPADRAAFLTPLSILTARYGESLKRFLLETFSIKAFVQFDPAGERIFPDAHTTALITFLEATPENESGGNTRFIRVDESVDGYDLRVAVENGTPGNTDWGSIHCVPQAQLDPTKNWEALFTPTDIDTSNLTRLGEFVTVHRGMTTGAVDFFCLSQTEVDNLELDNQYLSRLIRQPRLVDGYDFRDEDWEALRERGEDVWLFDPDAIQAIPESIHVFSEQVAGDSSVLPDDSGMVGNLLAYLRDGVMEHGLPGTTALENRPYWYRPERQDPPRVLVQNGSRDGFTFRLNETDARNIHNFDGLYDVTVNETDLKALLAYLNSGVAERVVRNHTQTRQGGFEKLGPGTLKELPVIDVTDMDDKMTTDLADSFDALRETARRDGDCEPIINRIDAVLQQIL</sequence>
<dbReference type="InterPro" id="IPR050953">
    <property type="entry name" value="N4_N6_ade-DNA_methylase"/>
</dbReference>
<evidence type="ECO:0000256" key="5">
    <source>
        <dbReference type="ARBA" id="ARBA00022691"/>
    </source>
</evidence>
<feature type="domain" description="Type II methyltransferase M.TaqI-like" evidence="7">
    <location>
        <begin position="140"/>
        <end position="256"/>
    </location>
</feature>
<dbReference type="GO" id="GO:0009007">
    <property type="term" value="F:site-specific DNA-methyltransferase (adenine-specific) activity"/>
    <property type="evidence" value="ECO:0007669"/>
    <property type="project" value="UniProtKB-EC"/>
</dbReference>
<dbReference type="PRINTS" id="PR00507">
    <property type="entry name" value="N12N6MTFRASE"/>
</dbReference>
<dbReference type="PROSITE" id="PS00092">
    <property type="entry name" value="N6_MTASE"/>
    <property type="match status" value="1"/>
</dbReference>
<dbReference type="CDD" id="cd02440">
    <property type="entry name" value="AdoMet_MTases"/>
    <property type="match status" value="1"/>
</dbReference>
<dbReference type="InterPro" id="IPR029063">
    <property type="entry name" value="SAM-dependent_MTases_sf"/>
</dbReference>
<evidence type="ECO:0000256" key="4">
    <source>
        <dbReference type="ARBA" id="ARBA00022679"/>
    </source>
</evidence>
<evidence type="ECO:0000256" key="3">
    <source>
        <dbReference type="ARBA" id="ARBA00022603"/>
    </source>
</evidence>
<name>A0ABD5NLD9_9EURY</name>
<comment type="similarity">
    <text evidence="1">Belongs to the N(4)/N(6)-methyltransferase family.</text>
</comment>
<dbReference type="Pfam" id="PF22837">
    <property type="entry name" value="M_Eco57I_C"/>
    <property type="match status" value="1"/>
</dbReference>
<evidence type="ECO:0000259" key="8">
    <source>
        <dbReference type="Pfam" id="PF22837"/>
    </source>
</evidence>
<dbReference type="InterPro" id="IPR002052">
    <property type="entry name" value="DNA_methylase_N6_adenine_CS"/>
</dbReference>
<dbReference type="Pfam" id="PF07669">
    <property type="entry name" value="Eco57I"/>
    <property type="match status" value="1"/>
</dbReference>
<evidence type="ECO:0000256" key="1">
    <source>
        <dbReference type="ARBA" id="ARBA00006594"/>
    </source>
</evidence>
<evidence type="ECO:0000256" key="6">
    <source>
        <dbReference type="ARBA" id="ARBA00047942"/>
    </source>
</evidence>
<dbReference type="SUPFAM" id="SSF53335">
    <property type="entry name" value="S-adenosyl-L-methionine-dependent methyltransferases"/>
    <property type="match status" value="1"/>
</dbReference>
<evidence type="ECO:0000313" key="9">
    <source>
        <dbReference type="EMBL" id="MFC3957660.1"/>
    </source>
</evidence>
<evidence type="ECO:0000256" key="2">
    <source>
        <dbReference type="ARBA" id="ARBA00011900"/>
    </source>
</evidence>
<protein>
    <recommendedName>
        <fullName evidence="2">site-specific DNA-methyltransferase (adenine-specific)</fullName>
        <ecNumber evidence="2">2.1.1.72</ecNumber>
    </recommendedName>
</protein>
<dbReference type="Gene3D" id="3.40.50.150">
    <property type="entry name" value="Vaccinia Virus protein VP39"/>
    <property type="match status" value="1"/>
</dbReference>
<dbReference type="PANTHER" id="PTHR33841">
    <property type="entry name" value="DNA METHYLTRANSFERASE YEEA-RELATED"/>
    <property type="match status" value="1"/>
</dbReference>
<keyword evidence="4" id="KW-0808">Transferase</keyword>
<evidence type="ECO:0000313" key="10">
    <source>
        <dbReference type="Proteomes" id="UP001595846"/>
    </source>
</evidence>
<gene>
    <name evidence="9" type="ORF">ACFOUR_04635</name>
</gene>